<organism evidence="3 4">
    <name type="scientific">Rhodococcus maanshanensis</name>
    <dbReference type="NCBI Taxonomy" id="183556"/>
    <lineage>
        <taxon>Bacteria</taxon>
        <taxon>Bacillati</taxon>
        <taxon>Actinomycetota</taxon>
        <taxon>Actinomycetes</taxon>
        <taxon>Mycobacteriales</taxon>
        <taxon>Nocardiaceae</taxon>
        <taxon>Rhodococcus</taxon>
    </lineage>
</organism>
<keyword evidence="1" id="KW-1133">Transmembrane helix</keyword>
<sequence>MKAAMARWQDWAAVVIGVVVALSPLWMDTNDAAMWSMIVLGALVAVAGLAHMMSAEMPALPWAMGVLGVLMFLSPWVMGFADMAGAAWTSWIGGVLTVLTAMAAMPEGSRLHIGHGGGLATHH</sequence>
<evidence type="ECO:0000313" key="4">
    <source>
        <dbReference type="Proteomes" id="UP000198677"/>
    </source>
</evidence>
<proteinExistence type="predicted"/>
<accession>A0A1H7JYR2</accession>
<evidence type="ECO:0000259" key="2">
    <source>
        <dbReference type="Pfam" id="PF03779"/>
    </source>
</evidence>
<name>A0A1H7JYR2_9NOCA</name>
<dbReference type="AlphaFoldDB" id="A0A1H7JYR2"/>
<evidence type="ECO:0000256" key="1">
    <source>
        <dbReference type="SAM" id="Phobius"/>
    </source>
</evidence>
<dbReference type="Proteomes" id="UP000198677">
    <property type="component" value="Unassembled WGS sequence"/>
</dbReference>
<dbReference type="RefSeq" id="WP_027500601.1">
    <property type="nucleotide sequence ID" value="NZ_FOAW01000003.1"/>
</dbReference>
<feature type="transmembrane region" description="Helical" evidence="1">
    <location>
        <begin position="59"/>
        <end position="78"/>
    </location>
</feature>
<feature type="transmembrane region" description="Helical" evidence="1">
    <location>
        <begin position="84"/>
        <end position="105"/>
    </location>
</feature>
<feature type="transmembrane region" description="Helical" evidence="1">
    <location>
        <begin position="33"/>
        <end position="52"/>
    </location>
</feature>
<keyword evidence="1" id="KW-0812">Transmembrane</keyword>
<feature type="transmembrane region" description="Helical" evidence="1">
    <location>
        <begin position="12"/>
        <end position="27"/>
    </location>
</feature>
<dbReference type="OrthoDB" id="32521at2"/>
<evidence type="ECO:0000313" key="3">
    <source>
        <dbReference type="EMBL" id="SEK78755.1"/>
    </source>
</evidence>
<protein>
    <submittedName>
        <fullName evidence="3">SPW repeat-containing protein</fullName>
    </submittedName>
</protein>
<dbReference type="Pfam" id="PF03779">
    <property type="entry name" value="SPW"/>
    <property type="match status" value="1"/>
</dbReference>
<keyword evidence="1" id="KW-0472">Membrane</keyword>
<reference evidence="4" key="1">
    <citation type="submission" date="2016-10" db="EMBL/GenBank/DDBJ databases">
        <authorList>
            <person name="Varghese N."/>
            <person name="Submissions S."/>
        </authorList>
    </citation>
    <scope>NUCLEOTIDE SEQUENCE [LARGE SCALE GENOMIC DNA]</scope>
    <source>
        <strain evidence="4">DSM 44675</strain>
    </source>
</reference>
<dbReference type="EMBL" id="FOAW01000003">
    <property type="protein sequence ID" value="SEK78755.1"/>
    <property type="molecule type" value="Genomic_DNA"/>
</dbReference>
<dbReference type="InterPro" id="IPR005530">
    <property type="entry name" value="SPW"/>
</dbReference>
<feature type="domain" description="SPW repeat-containing integral membrane" evidence="2">
    <location>
        <begin position="8"/>
        <end position="101"/>
    </location>
</feature>
<keyword evidence="4" id="KW-1185">Reference proteome</keyword>
<gene>
    <name evidence="3" type="ORF">SAMN05444583_103317</name>
</gene>